<feature type="region of interest" description="Disordered" evidence="1">
    <location>
        <begin position="215"/>
        <end position="238"/>
    </location>
</feature>
<feature type="region of interest" description="Disordered" evidence="1">
    <location>
        <begin position="250"/>
        <end position="280"/>
    </location>
</feature>
<dbReference type="PANTHER" id="PTHR40429">
    <property type="entry name" value="FLAGELLAR ASSOCIATED PROTEIN"/>
    <property type="match status" value="1"/>
</dbReference>
<reference evidence="2" key="2">
    <citation type="submission" date="2024-10" db="UniProtKB">
        <authorList>
            <consortium name="EnsemblProtists"/>
        </authorList>
    </citation>
    <scope>IDENTIFICATION</scope>
</reference>
<organism evidence="2 3">
    <name type="scientific">Emiliania huxleyi (strain CCMP1516)</name>
    <dbReference type="NCBI Taxonomy" id="280463"/>
    <lineage>
        <taxon>Eukaryota</taxon>
        <taxon>Haptista</taxon>
        <taxon>Haptophyta</taxon>
        <taxon>Prymnesiophyceae</taxon>
        <taxon>Isochrysidales</taxon>
        <taxon>Noelaerhabdaceae</taxon>
        <taxon>Emiliania</taxon>
    </lineage>
</organism>
<dbReference type="PaxDb" id="2903-EOD41095"/>
<feature type="compositionally biased region" description="Polar residues" evidence="1">
    <location>
        <begin position="1"/>
        <end position="19"/>
    </location>
</feature>
<evidence type="ECO:0008006" key="4">
    <source>
        <dbReference type="Google" id="ProtNLM"/>
    </source>
</evidence>
<evidence type="ECO:0000313" key="2">
    <source>
        <dbReference type="EnsemblProtists" id="EOD41095"/>
    </source>
</evidence>
<dbReference type="Pfam" id="PF07004">
    <property type="entry name" value="SHIPPO-rpt"/>
    <property type="match status" value="1"/>
</dbReference>
<protein>
    <recommendedName>
        <fullName evidence="4">Flagellar associated protein</fullName>
    </recommendedName>
</protein>
<dbReference type="EnsemblProtists" id="EOD41095">
    <property type="protein sequence ID" value="EOD41095"/>
    <property type="gene ID" value="EMIHUDRAFT_250902"/>
</dbReference>
<accession>A0A0D3KZB0</accession>
<dbReference type="HOGENOM" id="CLU_077241_0_0_1"/>
<dbReference type="AlphaFoldDB" id="A0A0D3KZB0"/>
<proteinExistence type="predicted"/>
<evidence type="ECO:0000256" key="1">
    <source>
        <dbReference type="SAM" id="MobiDB-lite"/>
    </source>
</evidence>
<feature type="region of interest" description="Disordered" evidence="1">
    <location>
        <begin position="1"/>
        <end position="79"/>
    </location>
</feature>
<evidence type="ECO:0000313" key="3">
    <source>
        <dbReference type="Proteomes" id="UP000013827"/>
    </source>
</evidence>
<feature type="compositionally biased region" description="Low complexity" evidence="1">
    <location>
        <begin position="250"/>
        <end position="260"/>
    </location>
</feature>
<dbReference type="eggNOG" id="ENOG502S49A">
    <property type="taxonomic scope" value="Eukaryota"/>
</dbReference>
<dbReference type="GeneID" id="17286366"/>
<keyword evidence="3" id="KW-1185">Reference proteome</keyword>
<dbReference type="InterPro" id="IPR010736">
    <property type="entry name" value="SHIPPO-rpt"/>
</dbReference>
<feature type="compositionally biased region" description="Basic and acidic residues" evidence="1">
    <location>
        <begin position="215"/>
        <end position="226"/>
    </location>
</feature>
<dbReference type="STRING" id="2903.R1FPS2"/>
<dbReference type="KEGG" id="ehx:EMIHUDRAFT_250902"/>
<name>A0A0D3KZB0_EMIH1</name>
<reference evidence="3" key="1">
    <citation type="journal article" date="2013" name="Nature">
        <title>Pan genome of the phytoplankton Emiliania underpins its global distribution.</title>
        <authorList>
            <person name="Read B.A."/>
            <person name="Kegel J."/>
            <person name="Klute M.J."/>
            <person name="Kuo A."/>
            <person name="Lefebvre S.C."/>
            <person name="Maumus F."/>
            <person name="Mayer C."/>
            <person name="Miller J."/>
            <person name="Monier A."/>
            <person name="Salamov A."/>
            <person name="Young J."/>
            <person name="Aguilar M."/>
            <person name="Claverie J.M."/>
            <person name="Frickenhaus S."/>
            <person name="Gonzalez K."/>
            <person name="Herman E.K."/>
            <person name="Lin Y.C."/>
            <person name="Napier J."/>
            <person name="Ogata H."/>
            <person name="Sarno A.F."/>
            <person name="Shmutz J."/>
            <person name="Schroeder D."/>
            <person name="de Vargas C."/>
            <person name="Verret F."/>
            <person name="von Dassow P."/>
            <person name="Valentin K."/>
            <person name="Van de Peer Y."/>
            <person name="Wheeler G."/>
            <person name="Dacks J.B."/>
            <person name="Delwiche C.F."/>
            <person name="Dyhrman S.T."/>
            <person name="Glockner G."/>
            <person name="John U."/>
            <person name="Richards T."/>
            <person name="Worden A.Z."/>
            <person name="Zhang X."/>
            <person name="Grigoriev I.V."/>
            <person name="Allen A.E."/>
            <person name="Bidle K."/>
            <person name="Borodovsky M."/>
            <person name="Bowler C."/>
            <person name="Brownlee C."/>
            <person name="Cock J.M."/>
            <person name="Elias M."/>
            <person name="Gladyshev V.N."/>
            <person name="Groth M."/>
            <person name="Guda C."/>
            <person name="Hadaegh A."/>
            <person name="Iglesias-Rodriguez M.D."/>
            <person name="Jenkins J."/>
            <person name="Jones B.M."/>
            <person name="Lawson T."/>
            <person name="Leese F."/>
            <person name="Lindquist E."/>
            <person name="Lobanov A."/>
            <person name="Lomsadze A."/>
            <person name="Malik S.B."/>
            <person name="Marsh M.E."/>
            <person name="Mackinder L."/>
            <person name="Mock T."/>
            <person name="Mueller-Roeber B."/>
            <person name="Pagarete A."/>
            <person name="Parker M."/>
            <person name="Probert I."/>
            <person name="Quesneville H."/>
            <person name="Raines C."/>
            <person name="Rensing S.A."/>
            <person name="Riano-Pachon D.M."/>
            <person name="Richier S."/>
            <person name="Rokitta S."/>
            <person name="Shiraiwa Y."/>
            <person name="Soanes D.M."/>
            <person name="van der Giezen M."/>
            <person name="Wahlund T.M."/>
            <person name="Williams B."/>
            <person name="Wilson W."/>
            <person name="Wolfe G."/>
            <person name="Wurch L.L."/>
        </authorList>
    </citation>
    <scope>NUCLEOTIDE SEQUENCE</scope>
</reference>
<dbReference type="PANTHER" id="PTHR40429:SF1">
    <property type="entry name" value="FLAGELLAR ASSOCIATED PROTEIN"/>
    <property type="match status" value="1"/>
</dbReference>
<dbReference type="OMA" id="IKSSCGE"/>
<sequence length="280" mass="29761">MRRTAPSFSFGSSTRSQMSKAFISREHAKVTGNPTTPGPVYSVQSSVGTQPEARSRTAPATQFGTSKRFPSAKRCSTPGPGTYPAHATFGRQSVSSWQSPATYGFGSMPREDGEKVYVSEEMARMKAGAESPPAKYSLPGSFGSQQHSRKCSAPGYRLGTSQRFPPARQHSAPGPIYKPVVCAVGRQFLSPHSSPPAFGFGTSSRENQQRRYLSREHALAASRGRDSPAPASYKLQDGVGKQVLSRNASGASFSFSSSSGRWTPATKAAADVPGPGAYLV</sequence>
<dbReference type="Proteomes" id="UP000013827">
    <property type="component" value="Unassembled WGS sequence"/>
</dbReference>
<dbReference type="RefSeq" id="XP_005793524.1">
    <property type="nucleotide sequence ID" value="XM_005793467.1"/>
</dbReference>
<feature type="region of interest" description="Disordered" evidence="1">
    <location>
        <begin position="129"/>
        <end position="153"/>
    </location>
</feature>